<evidence type="ECO:0000256" key="1">
    <source>
        <dbReference type="ARBA" id="ARBA00004613"/>
    </source>
</evidence>
<dbReference type="GO" id="GO:0006952">
    <property type="term" value="P:defense response"/>
    <property type="evidence" value="ECO:0007669"/>
    <property type="project" value="InterPro"/>
</dbReference>
<dbReference type="InterPro" id="IPR033899">
    <property type="entry name" value="CXC_Chemokine_domain"/>
</dbReference>
<dbReference type="GO" id="GO:0006955">
    <property type="term" value="P:immune response"/>
    <property type="evidence" value="ECO:0007669"/>
    <property type="project" value="InterPro"/>
</dbReference>
<evidence type="ECO:0000256" key="6">
    <source>
        <dbReference type="RuleBase" id="RU361149"/>
    </source>
</evidence>
<evidence type="ECO:0000313" key="8">
    <source>
        <dbReference type="Ensembl" id="ENSSMRP00000022829.1"/>
    </source>
</evidence>
<dbReference type="GO" id="GO:0008009">
    <property type="term" value="F:chemokine activity"/>
    <property type="evidence" value="ECO:0007669"/>
    <property type="project" value="InterPro"/>
</dbReference>
<dbReference type="InterPro" id="IPR001089">
    <property type="entry name" value="Chemokine_CXC"/>
</dbReference>
<keyword evidence="5" id="KW-1015">Disulfide bond</keyword>
<dbReference type="SMART" id="SM00199">
    <property type="entry name" value="SCY"/>
    <property type="match status" value="1"/>
</dbReference>
<keyword evidence="9" id="KW-1185">Reference proteome</keyword>
<dbReference type="PRINTS" id="PR00436">
    <property type="entry name" value="INTERLEUKIN8"/>
</dbReference>
<evidence type="ECO:0000256" key="4">
    <source>
        <dbReference type="ARBA" id="ARBA00022525"/>
    </source>
</evidence>
<dbReference type="InterPro" id="IPR018048">
    <property type="entry name" value="Chemokine_CXC_CS"/>
</dbReference>
<evidence type="ECO:0000313" key="9">
    <source>
        <dbReference type="Proteomes" id="UP000694421"/>
    </source>
</evidence>
<dbReference type="InterPro" id="IPR001811">
    <property type="entry name" value="Chemokine_IL8-like_dom"/>
</dbReference>
<dbReference type="FunFam" id="2.40.50.40:FF:000004">
    <property type="entry name" value="C-X-C motif chemokine"/>
    <property type="match status" value="1"/>
</dbReference>
<name>A0A8D0DWA2_SALMN</name>
<comment type="subcellular location">
    <subcellularLocation>
        <location evidence="1 6">Secreted</location>
    </subcellularLocation>
</comment>
<dbReference type="Ensembl" id="ENSSMRT00000026694.1">
    <property type="protein sequence ID" value="ENSSMRP00000022829.1"/>
    <property type="gene ID" value="ENSSMRG00000017710.1"/>
</dbReference>
<evidence type="ECO:0000259" key="7">
    <source>
        <dbReference type="SMART" id="SM00199"/>
    </source>
</evidence>
<dbReference type="InterPro" id="IPR039809">
    <property type="entry name" value="Chemokine_b/g/d"/>
</dbReference>
<evidence type="ECO:0000256" key="2">
    <source>
        <dbReference type="ARBA" id="ARBA00010665"/>
    </source>
</evidence>
<evidence type="ECO:0000256" key="5">
    <source>
        <dbReference type="ARBA" id="ARBA00023157"/>
    </source>
</evidence>
<protein>
    <recommendedName>
        <fullName evidence="6">C-X-C motif chemokine</fullName>
    </recommendedName>
</protein>
<dbReference type="AlphaFoldDB" id="A0A8D0DWA2"/>
<dbReference type="OMA" id="CLPASYG"/>
<sequence>KDGSCGLTSACPCSSAGAAVAVELRCQCIQHVSQVLPLKHIDSVTYYRPGPHCKAVEVIATMKSGLEHCLDPSAPWVKRMVKRILERYLRKCKEDRGMAQAAHGVA</sequence>
<dbReference type="PRINTS" id="PR00437">
    <property type="entry name" value="SMALLCYTKCXC"/>
</dbReference>
<keyword evidence="6" id="KW-0145">Chemotaxis</keyword>
<feature type="domain" description="Chemokine interleukin-8-like" evidence="7">
    <location>
        <begin position="23"/>
        <end position="84"/>
    </location>
</feature>
<dbReference type="SUPFAM" id="SSF54117">
    <property type="entry name" value="Interleukin 8-like chemokines"/>
    <property type="match status" value="1"/>
</dbReference>
<dbReference type="Pfam" id="PF00048">
    <property type="entry name" value="IL8"/>
    <property type="match status" value="1"/>
</dbReference>
<dbReference type="InterPro" id="IPR036048">
    <property type="entry name" value="Interleukin_8-like_sf"/>
</dbReference>
<dbReference type="PANTHER" id="PTHR12015">
    <property type="entry name" value="SMALL INDUCIBLE CYTOKINE A"/>
    <property type="match status" value="1"/>
</dbReference>
<keyword evidence="4 6" id="KW-0964">Secreted</keyword>
<keyword evidence="3 6" id="KW-0202">Cytokine</keyword>
<reference evidence="8" key="2">
    <citation type="submission" date="2025-09" db="UniProtKB">
        <authorList>
            <consortium name="Ensembl"/>
        </authorList>
    </citation>
    <scope>IDENTIFICATION</scope>
</reference>
<dbReference type="PANTHER" id="PTHR12015:SF198">
    <property type="entry name" value="PLATELET BASIC PROTEIN"/>
    <property type="match status" value="1"/>
</dbReference>
<dbReference type="PROSITE" id="PS00471">
    <property type="entry name" value="SMALL_CYTOKINES_CXC"/>
    <property type="match status" value="1"/>
</dbReference>
<dbReference type="Gene3D" id="2.40.50.40">
    <property type="match status" value="1"/>
</dbReference>
<evidence type="ECO:0000256" key="3">
    <source>
        <dbReference type="ARBA" id="ARBA00022514"/>
    </source>
</evidence>
<accession>A0A8D0DWA2</accession>
<comment type="similarity">
    <text evidence="2 6">Belongs to the intercrine alpha (chemokine CxC) family.</text>
</comment>
<proteinExistence type="inferred from homology"/>
<dbReference type="CDD" id="cd00273">
    <property type="entry name" value="Chemokine_CXC"/>
    <property type="match status" value="1"/>
</dbReference>
<reference evidence="8" key="1">
    <citation type="submission" date="2025-08" db="UniProtKB">
        <authorList>
            <consortium name="Ensembl"/>
        </authorList>
    </citation>
    <scope>IDENTIFICATION</scope>
</reference>
<organism evidence="8 9">
    <name type="scientific">Salvator merianae</name>
    <name type="common">Argentine black and white tegu</name>
    <name type="synonym">Tupinambis merianae</name>
    <dbReference type="NCBI Taxonomy" id="96440"/>
    <lineage>
        <taxon>Eukaryota</taxon>
        <taxon>Metazoa</taxon>
        <taxon>Chordata</taxon>
        <taxon>Craniata</taxon>
        <taxon>Vertebrata</taxon>
        <taxon>Euteleostomi</taxon>
        <taxon>Lepidosauria</taxon>
        <taxon>Squamata</taxon>
        <taxon>Bifurcata</taxon>
        <taxon>Unidentata</taxon>
        <taxon>Episquamata</taxon>
        <taxon>Laterata</taxon>
        <taxon>Teiioidea</taxon>
        <taxon>Teiidae</taxon>
        <taxon>Salvator</taxon>
    </lineage>
</organism>
<dbReference type="Proteomes" id="UP000694421">
    <property type="component" value="Unplaced"/>
</dbReference>
<dbReference type="GO" id="GO:0005615">
    <property type="term" value="C:extracellular space"/>
    <property type="evidence" value="ECO:0007669"/>
    <property type="project" value="UniProtKB-UniRule"/>
</dbReference>
<dbReference type="GeneTree" id="ENSGT00940000155233"/>